<dbReference type="PANTHER" id="PTHR36842">
    <property type="entry name" value="PROTEIN TOLB HOMOLOG"/>
    <property type="match status" value="1"/>
</dbReference>
<reference evidence="8 9" key="1">
    <citation type="submission" date="2024-01" db="EMBL/GenBank/DDBJ databases">
        <title>Multi-omics insights into the function and evolution of sodium benzoate biodegradation pathways in Benzoatithermus flavus gen. nov., sp. nov. from hot spring.</title>
        <authorList>
            <person name="Hu C.-J."/>
            <person name="Li W.-J."/>
        </authorList>
    </citation>
    <scope>NUCLEOTIDE SEQUENCE [LARGE SCALE GENOMIC DNA]</scope>
    <source>
        <strain evidence="8 9">SYSU G07066</strain>
    </source>
</reference>
<comment type="function">
    <text evidence="5">Part of the Tol-Pal system, which plays a role in outer membrane invagination during cell division and is important for maintaining outer membrane integrity.</text>
</comment>
<dbReference type="NCBIfam" id="TIGR02800">
    <property type="entry name" value="propeller_TolB"/>
    <property type="match status" value="1"/>
</dbReference>
<feature type="domain" description="TolB N-terminal" evidence="7">
    <location>
        <begin position="49"/>
        <end position="157"/>
    </location>
</feature>
<evidence type="ECO:0000313" key="9">
    <source>
        <dbReference type="Proteomes" id="UP001375743"/>
    </source>
</evidence>
<dbReference type="PROSITE" id="PS51318">
    <property type="entry name" value="TAT"/>
    <property type="match status" value="1"/>
</dbReference>
<dbReference type="InterPro" id="IPR011042">
    <property type="entry name" value="6-blade_b-propeller_TolB-like"/>
</dbReference>
<proteinExistence type="inferred from homology"/>
<comment type="subcellular location">
    <subcellularLocation>
        <location evidence="1 5">Periplasm</location>
    </subcellularLocation>
</comment>
<dbReference type="Pfam" id="PF04052">
    <property type="entry name" value="TolB_N"/>
    <property type="match status" value="1"/>
</dbReference>
<evidence type="ECO:0000259" key="7">
    <source>
        <dbReference type="Pfam" id="PF04052"/>
    </source>
</evidence>
<gene>
    <name evidence="5 8" type="primary">tolB</name>
    <name evidence="8" type="ORF">U1T56_14150</name>
</gene>
<dbReference type="Gene3D" id="3.40.50.10070">
    <property type="entry name" value="TolB, N-terminal domain"/>
    <property type="match status" value="1"/>
</dbReference>
<protein>
    <recommendedName>
        <fullName evidence="5">Tol-Pal system protein TolB</fullName>
    </recommendedName>
</protein>
<dbReference type="Pfam" id="PF07676">
    <property type="entry name" value="PD40"/>
    <property type="match status" value="5"/>
</dbReference>
<sequence>MAEHHLQLRPVGDDGLSGRFRLGRRRLLSGAATALVASGAGVSAALAQLRVDITKGVVQPIPIAVSPFAGDGPADRERGLAIAEVIGNDLQSSGLFELIDRRAYIQSPDELRSLPRFADWRQINAQALVSGTVQGAAGGGQLAVEFRLWDVFAGEQMRGLRFDAPEASWRRIGHKIADVIYERLTGEPGYFDTRIAYIAETGPAARRVKRVAVMDWDGANSRYLTDGSFLALTPRFSPDGSKVAYMGFRQGPPRVFVADVASGREGTLGDFQGMTFAPRFSPDGRSLLLTLAQNGNSDIYLWDIATRRATRLTDDAAIDTSPSFSPDGSQIVFNSDRGGRPLLYVMSRNGGGARRISYGEGRYGSPVWSPRGDFIAFMVIKGGYFNIGIMRPDGSDERLLTRSALDESPSWAPNGRTIMFARQDGSGRRRLFTIDVSGYNEREVPTPTDASDPDWSPRLP</sequence>
<evidence type="ECO:0000256" key="5">
    <source>
        <dbReference type="HAMAP-Rule" id="MF_00671"/>
    </source>
</evidence>
<evidence type="ECO:0000256" key="4">
    <source>
        <dbReference type="ARBA" id="ARBA00022764"/>
    </source>
</evidence>
<feature type="region of interest" description="Disordered" evidence="6">
    <location>
        <begin position="441"/>
        <end position="460"/>
    </location>
</feature>
<evidence type="ECO:0000256" key="6">
    <source>
        <dbReference type="SAM" id="MobiDB-lite"/>
    </source>
</evidence>
<keyword evidence="3 5" id="KW-0732">Signal</keyword>
<dbReference type="InterPro" id="IPR007195">
    <property type="entry name" value="TolB_N"/>
</dbReference>
<keyword evidence="5" id="KW-0132">Cell division</keyword>
<dbReference type="RefSeq" id="WP_418160149.1">
    <property type="nucleotide sequence ID" value="NZ_JBBLZC010000013.1"/>
</dbReference>
<dbReference type="PANTHER" id="PTHR36842:SF1">
    <property type="entry name" value="PROTEIN TOLB"/>
    <property type="match status" value="1"/>
</dbReference>
<dbReference type="SUPFAM" id="SSF52964">
    <property type="entry name" value="TolB, N-terminal domain"/>
    <property type="match status" value="1"/>
</dbReference>
<dbReference type="EMBL" id="JBBLZC010000013">
    <property type="protein sequence ID" value="MEK0084301.1"/>
    <property type="molecule type" value="Genomic_DNA"/>
</dbReference>
<dbReference type="InterPro" id="IPR014167">
    <property type="entry name" value="Tol-Pal_TolB"/>
</dbReference>
<dbReference type="Proteomes" id="UP001375743">
    <property type="component" value="Unassembled WGS sequence"/>
</dbReference>
<evidence type="ECO:0000313" key="8">
    <source>
        <dbReference type="EMBL" id="MEK0084301.1"/>
    </source>
</evidence>
<keyword evidence="5" id="KW-0131">Cell cycle</keyword>
<organism evidence="8 9">
    <name type="scientific">Benzoatithermus flavus</name>
    <dbReference type="NCBI Taxonomy" id="3108223"/>
    <lineage>
        <taxon>Bacteria</taxon>
        <taxon>Pseudomonadati</taxon>
        <taxon>Pseudomonadota</taxon>
        <taxon>Alphaproteobacteria</taxon>
        <taxon>Geminicoccales</taxon>
        <taxon>Geminicoccaceae</taxon>
        <taxon>Benzoatithermus</taxon>
    </lineage>
</organism>
<keyword evidence="4 5" id="KW-0574">Periplasm</keyword>
<dbReference type="Gene3D" id="2.120.10.30">
    <property type="entry name" value="TolB, C-terminal domain"/>
    <property type="match status" value="1"/>
</dbReference>
<keyword evidence="9" id="KW-1185">Reference proteome</keyword>
<dbReference type="HAMAP" id="MF_00671">
    <property type="entry name" value="TolB"/>
    <property type="match status" value="1"/>
</dbReference>
<comment type="caution">
    <text evidence="8">The sequence shown here is derived from an EMBL/GenBank/DDBJ whole genome shotgun (WGS) entry which is preliminary data.</text>
</comment>
<accession>A0ABU8XTQ6</accession>
<dbReference type="InterPro" id="IPR011659">
    <property type="entry name" value="WD40"/>
</dbReference>
<evidence type="ECO:0000256" key="2">
    <source>
        <dbReference type="ARBA" id="ARBA00009820"/>
    </source>
</evidence>
<name>A0ABU8XTQ6_9PROT</name>
<comment type="subunit">
    <text evidence="5">The Tol-Pal system is composed of five core proteins: the inner membrane proteins TolA, TolQ and TolR, the periplasmic protein TolB and the outer membrane protein Pal. They form a network linking the inner and outer membranes and the peptidoglycan layer.</text>
</comment>
<dbReference type="SUPFAM" id="SSF69304">
    <property type="entry name" value="Tricorn protease N-terminal domain"/>
    <property type="match status" value="1"/>
</dbReference>
<evidence type="ECO:0000256" key="1">
    <source>
        <dbReference type="ARBA" id="ARBA00004418"/>
    </source>
</evidence>
<evidence type="ECO:0000256" key="3">
    <source>
        <dbReference type="ARBA" id="ARBA00022729"/>
    </source>
</evidence>
<dbReference type="InterPro" id="IPR006311">
    <property type="entry name" value="TAT_signal"/>
</dbReference>
<comment type="similarity">
    <text evidence="2 5">Belongs to the TolB family.</text>
</comment>